<dbReference type="InterPro" id="IPR038765">
    <property type="entry name" value="Papain-like_cys_pep_sf"/>
</dbReference>
<dbReference type="OrthoDB" id="5496837at2"/>
<dbReference type="PANTHER" id="PTHR47359:SF3">
    <property type="entry name" value="NLP_P60 DOMAIN-CONTAINING PROTEIN-RELATED"/>
    <property type="match status" value="1"/>
</dbReference>
<sequence>MSGTTKIAVLAAVILAVPVVLVAVAVAGVATMFGGGGAYCATTGSANTAAVGLRPDQMTNAVTIVAVGKQLSVPPQGWIVAIAAALQESSLVNLDHGDQDSLGLFQQRPSQGSGTPTQIMNPTYAATQFYRHLLAVPSWQQMSVNDAAQAVERSAFPDAYAQHEQAARQIVAALAGGTCTGVTTGTGDCEHIQAPNAAALAAVNYACGQRGLPYVWGGNGAQDGGFDCSGLTKAAYAAAGISLPRTAQTQYDAGPRVPAGQPLLPGDLVFFGTPSNVHHVGLYIGGGLMIDAPDFGQHVKSEPYTETGFLGATRPAGTTRG</sequence>
<comment type="caution">
    <text evidence="6">The sequence shown here is derived from an EMBL/GenBank/DDBJ whole genome shotgun (WGS) entry which is preliminary data.</text>
</comment>
<evidence type="ECO:0000313" key="7">
    <source>
        <dbReference type="Proteomes" id="UP000256269"/>
    </source>
</evidence>
<dbReference type="AlphaFoldDB" id="A0A3E0H002"/>
<keyword evidence="4" id="KW-0788">Thiol protease</keyword>
<evidence type="ECO:0000313" key="6">
    <source>
        <dbReference type="EMBL" id="REH35747.1"/>
    </source>
</evidence>
<reference evidence="6 7" key="1">
    <citation type="submission" date="2018-08" db="EMBL/GenBank/DDBJ databases">
        <title>Genomic Encyclopedia of Archaeal and Bacterial Type Strains, Phase II (KMG-II): from individual species to whole genera.</title>
        <authorList>
            <person name="Goeker M."/>
        </authorList>
    </citation>
    <scope>NUCLEOTIDE SEQUENCE [LARGE SCALE GENOMIC DNA]</scope>
    <source>
        <strain evidence="6 7">DSM 45791</strain>
    </source>
</reference>
<dbReference type="Gene3D" id="3.90.1720.10">
    <property type="entry name" value="endopeptidase domain like (from Nostoc punctiforme)"/>
    <property type="match status" value="1"/>
</dbReference>
<accession>A0A3E0H002</accession>
<dbReference type="RefSeq" id="WP_116179812.1">
    <property type="nucleotide sequence ID" value="NZ_CP144375.1"/>
</dbReference>
<dbReference type="GO" id="GO:0008234">
    <property type="term" value="F:cysteine-type peptidase activity"/>
    <property type="evidence" value="ECO:0007669"/>
    <property type="project" value="UniProtKB-KW"/>
</dbReference>
<keyword evidence="3 6" id="KW-0378">Hydrolase</keyword>
<dbReference type="SUPFAM" id="SSF54001">
    <property type="entry name" value="Cysteine proteinases"/>
    <property type="match status" value="1"/>
</dbReference>
<dbReference type="EMBL" id="QUNO01000017">
    <property type="protein sequence ID" value="REH35747.1"/>
    <property type="molecule type" value="Genomic_DNA"/>
</dbReference>
<protein>
    <submittedName>
        <fullName evidence="6">Cell wall-associated NlpC family hydrolase</fullName>
    </submittedName>
</protein>
<evidence type="ECO:0000259" key="5">
    <source>
        <dbReference type="PROSITE" id="PS51935"/>
    </source>
</evidence>
<evidence type="ECO:0000256" key="2">
    <source>
        <dbReference type="ARBA" id="ARBA00022670"/>
    </source>
</evidence>
<evidence type="ECO:0000256" key="3">
    <source>
        <dbReference type="ARBA" id="ARBA00022801"/>
    </source>
</evidence>
<name>A0A3E0H002_9PSEU</name>
<keyword evidence="7" id="KW-1185">Reference proteome</keyword>
<organism evidence="6 7">
    <name type="scientific">Kutzneria buriramensis</name>
    <dbReference type="NCBI Taxonomy" id="1045776"/>
    <lineage>
        <taxon>Bacteria</taxon>
        <taxon>Bacillati</taxon>
        <taxon>Actinomycetota</taxon>
        <taxon>Actinomycetes</taxon>
        <taxon>Pseudonocardiales</taxon>
        <taxon>Pseudonocardiaceae</taxon>
        <taxon>Kutzneria</taxon>
    </lineage>
</organism>
<comment type="similarity">
    <text evidence="1">Belongs to the peptidase C40 family.</text>
</comment>
<dbReference type="GO" id="GO:0006508">
    <property type="term" value="P:proteolysis"/>
    <property type="evidence" value="ECO:0007669"/>
    <property type="project" value="UniProtKB-KW"/>
</dbReference>
<dbReference type="InterPro" id="IPR051794">
    <property type="entry name" value="PG_Endopeptidase_C40"/>
</dbReference>
<keyword evidence="2" id="KW-0645">Protease</keyword>
<dbReference type="Pfam" id="PF00877">
    <property type="entry name" value="NLPC_P60"/>
    <property type="match status" value="1"/>
</dbReference>
<feature type="domain" description="NlpC/P60" evidence="5">
    <location>
        <begin position="196"/>
        <end position="321"/>
    </location>
</feature>
<proteinExistence type="inferred from homology"/>
<evidence type="ECO:0000256" key="1">
    <source>
        <dbReference type="ARBA" id="ARBA00007074"/>
    </source>
</evidence>
<dbReference type="Proteomes" id="UP000256269">
    <property type="component" value="Unassembled WGS sequence"/>
</dbReference>
<dbReference type="PROSITE" id="PS51935">
    <property type="entry name" value="NLPC_P60"/>
    <property type="match status" value="1"/>
</dbReference>
<dbReference type="InterPro" id="IPR000064">
    <property type="entry name" value="NLP_P60_dom"/>
</dbReference>
<gene>
    <name evidence="6" type="ORF">BCF44_117135</name>
</gene>
<evidence type="ECO:0000256" key="4">
    <source>
        <dbReference type="ARBA" id="ARBA00022807"/>
    </source>
</evidence>
<dbReference type="PANTHER" id="PTHR47359">
    <property type="entry name" value="PEPTIDOGLYCAN DL-ENDOPEPTIDASE CWLO"/>
    <property type="match status" value="1"/>
</dbReference>